<dbReference type="InterPro" id="IPR002347">
    <property type="entry name" value="SDR_fam"/>
</dbReference>
<dbReference type="FunFam" id="3.40.50.720:FF:000084">
    <property type="entry name" value="Short-chain dehydrogenase reductase"/>
    <property type="match status" value="1"/>
</dbReference>
<keyword evidence="5" id="KW-1185">Reference proteome</keyword>
<dbReference type="InterPro" id="IPR036291">
    <property type="entry name" value="NAD(P)-bd_dom_sf"/>
</dbReference>
<protein>
    <submittedName>
        <fullName evidence="4">(S)-1-Phenylethanol dehydrogenase</fullName>
        <ecNumber evidence="4">1.1.1.311</ecNumber>
    </submittedName>
</protein>
<dbReference type="AlphaFoldDB" id="A0A221W711"/>
<dbReference type="Gene3D" id="3.40.50.720">
    <property type="entry name" value="NAD(P)-binding Rossmann-like Domain"/>
    <property type="match status" value="1"/>
</dbReference>
<dbReference type="KEGG" id="ahg:AHOG_20355"/>
<dbReference type="PANTHER" id="PTHR42760">
    <property type="entry name" value="SHORT-CHAIN DEHYDROGENASES/REDUCTASES FAMILY MEMBER"/>
    <property type="match status" value="1"/>
</dbReference>
<comment type="similarity">
    <text evidence="1">Belongs to the short-chain dehydrogenases/reductases (SDR) family.</text>
</comment>
<dbReference type="Proteomes" id="UP000204221">
    <property type="component" value="Chromosome"/>
</dbReference>
<evidence type="ECO:0000313" key="5">
    <source>
        <dbReference type="Proteomes" id="UP000204221"/>
    </source>
</evidence>
<dbReference type="PROSITE" id="PS00061">
    <property type="entry name" value="ADH_SHORT"/>
    <property type="match status" value="1"/>
</dbReference>
<dbReference type="PRINTS" id="PR00080">
    <property type="entry name" value="SDRFAMILY"/>
</dbReference>
<dbReference type="RefSeq" id="WP_093942785.1">
    <property type="nucleotide sequence ID" value="NZ_CP022521.1"/>
</dbReference>
<evidence type="ECO:0000259" key="3">
    <source>
        <dbReference type="SMART" id="SM00822"/>
    </source>
</evidence>
<dbReference type="InterPro" id="IPR020904">
    <property type="entry name" value="Sc_DH/Rdtase_CS"/>
</dbReference>
<organism evidence="4 5">
    <name type="scientific">Actinoalloteichus hoggarensis</name>
    <dbReference type="NCBI Taxonomy" id="1470176"/>
    <lineage>
        <taxon>Bacteria</taxon>
        <taxon>Bacillati</taxon>
        <taxon>Actinomycetota</taxon>
        <taxon>Actinomycetes</taxon>
        <taxon>Pseudonocardiales</taxon>
        <taxon>Pseudonocardiaceae</taxon>
        <taxon>Actinoalloteichus</taxon>
    </lineage>
</organism>
<sequence length="251" mass="26789">MRFTDRVAVVTGGGQGIGRAYCHAFAERGAAVVIADVNEGTARAVAEEVTAAGGRALAVPTDVSDKESVDAMVRRTVAEFGTVDILVNNAAVFSTLTMRPFEEIPLEEWERVFAVNTRGVLLTTQAVAPVMKAKRYGKIVNISSSVVTTGRANYAHYVASKGAVEAFSRAAATELGAFDVNVNLIRPHGIVTEVPRETITDDQWDGIIAQQALKRKGRPVDAVGAVLFFASDESDFITGQSLLVDAGLRYD</sequence>
<dbReference type="EC" id="1.1.1.311" evidence="4"/>
<dbReference type="SUPFAM" id="SSF51735">
    <property type="entry name" value="NAD(P)-binding Rossmann-fold domains"/>
    <property type="match status" value="1"/>
</dbReference>
<accession>A0A221W711</accession>
<evidence type="ECO:0000256" key="1">
    <source>
        <dbReference type="ARBA" id="ARBA00006484"/>
    </source>
</evidence>
<feature type="domain" description="Ketoreductase" evidence="3">
    <location>
        <begin position="6"/>
        <end position="188"/>
    </location>
</feature>
<dbReference type="InterPro" id="IPR057326">
    <property type="entry name" value="KR_dom"/>
</dbReference>
<reference evidence="4 5" key="1">
    <citation type="submission" date="2017-07" db="EMBL/GenBank/DDBJ databases">
        <title>Complete genome sequence of Actinoalloteichus hoggarensis DSM 45943, type strain of Actinoalloteichus hoggarensis.</title>
        <authorList>
            <person name="Ruckert C."/>
            <person name="Nouioui I."/>
            <person name="Willmese J."/>
            <person name="van Wezel G."/>
            <person name="Klenk H.-P."/>
            <person name="Kalinowski J."/>
            <person name="Zotchev S.B."/>
        </authorList>
    </citation>
    <scope>NUCLEOTIDE SEQUENCE [LARGE SCALE GENOMIC DNA]</scope>
    <source>
        <strain evidence="4 5">DSM 45943</strain>
    </source>
</reference>
<name>A0A221W711_9PSEU</name>
<dbReference type="OrthoDB" id="517007at2"/>
<dbReference type="EMBL" id="CP022521">
    <property type="protein sequence ID" value="ASO21688.1"/>
    <property type="molecule type" value="Genomic_DNA"/>
</dbReference>
<dbReference type="PANTHER" id="PTHR42760:SF40">
    <property type="entry name" value="3-OXOACYL-[ACYL-CARRIER-PROTEIN] REDUCTASE, CHLOROPLASTIC"/>
    <property type="match status" value="1"/>
</dbReference>
<dbReference type="GO" id="GO:0016616">
    <property type="term" value="F:oxidoreductase activity, acting on the CH-OH group of donors, NAD or NADP as acceptor"/>
    <property type="evidence" value="ECO:0007669"/>
    <property type="project" value="UniProtKB-ARBA"/>
</dbReference>
<gene>
    <name evidence="4" type="primary">ped2</name>
    <name evidence="4" type="ORF">AHOG_20355</name>
</gene>
<dbReference type="SMART" id="SM00822">
    <property type="entry name" value="PKS_KR"/>
    <property type="match status" value="1"/>
</dbReference>
<proteinExistence type="inferred from homology"/>
<evidence type="ECO:0000313" key="4">
    <source>
        <dbReference type="EMBL" id="ASO21688.1"/>
    </source>
</evidence>
<evidence type="ECO:0000256" key="2">
    <source>
        <dbReference type="ARBA" id="ARBA00023002"/>
    </source>
</evidence>
<dbReference type="GO" id="GO:0018449">
    <property type="term" value="F:1-phenylethanol dehydrogenase activity"/>
    <property type="evidence" value="ECO:0007669"/>
    <property type="project" value="UniProtKB-EC"/>
</dbReference>
<dbReference type="Pfam" id="PF13561">
    <property type="entry name" value="adh_short_C2"/>
    <property type="match status" value="1"/>
</dbReference>
<dbReference type="CDD" id="cd05233">
    <property type="entry name" value="SDR_c"/>
    <property type="match status" value="1"/>
</dbReference>
<dbReference type="GO" id="GO:0030497">
    <property type="term" value="P:fatty acid elongation"/>
    <property type="evidence" value="ECO:0007669"/>
    <property type="project" value="TreeGrafter"/>
</dbReference>
<dbReference type="NCBIfam" id="NF005559">
    <property type="entry name" value="PRK07231.1"/>
    <property type="match status" value="1"/>
</dbReference>
<dbReference type="PRINTS" id="PR00081">
    <property type="entry name" value="GDHRDH"/>
</dbReference>
<keyword evidence="2 4" id="KW-0560">Oxidoreductase</keyword>